<accession>A0A212ADH1</accession>
<reference evidence="2 3" key="1">
    <citation type="submission" date="2016-12" db="EMBL/GenBank/DDBJ databases">
        <title>Comparison of Traditional DNA-DNA Hybridization with In Silico Genomic Analysis.</title>
        <authorList>
            <person name="Nicholson A.C."/>
            <person name="Humrighouse B.W."/>
            <person name="Graziano J."/>
            <person name="Lasker B."/>
            <person name="Whitney A.M."/>
            <person name="Mcquiston J.R."/>
        </authorList>
    </citation>
    <scope>NUCLEOTIDE SEQUENCE [LARGE SCALE GENOMIC DNA]</scope>
    <source>
        <strain evidence="2 3">H2240</strain>
    </source>
</reference>
<comment type="caution">
    <text evidence="2">The sequence shown here is derived from an EMBL/GenBank/DDBJ whole genome shotgun (WGS) entry which is preliminary data.</text>
</comment>
<name>A0A212ADH1_9RHOB</name>
<evidence type="ECO:0008006" key="4">
    <source>
        <dbReference type="Google" id="ProtNLM"/>
    </source>
</evidence>
<proteinExistence type="predicted"/>
<dbReference type="Proteomes" id="UP000196878">
    <property type="component" value="Unassembled WGS sequence"/>
</dbReference>
<evidence type="ECO:0000313" key="3">
    <source>
        <dbReference type="Proteomes" id="UP000196878"/>
    </source>
</evidence>
<evidence type="ECO:0000313" key="2">
    <source>
        <dbReference type="EMBL" id="OWJ79050.1"/>
    </source>
</evidence>
<gene>
    <name evidence="2" type="ORF">CDV49_06745</name>
</gene>
<feature type="compositionally biased region" description="Basic and acidic residues" evidence="1">
    <location>
        <begin position="26"/>
        <end position="46"/>
    </location>
</feature>
<protein>
    <recommendedName>
        <fullName evidence="4">Stress-induced protein</fullName>
    </recommendedName>
</protein>
<sequence>MKQDMDHNKGGQQGGSKSSNPGNFANDRERASEAGRKGGESSHGKS</sequence>
<keyword evidence="3" id="KW-1185">Reference proteome</keyword>
<feature type="region of interest" description="Disordered" evidence="1">
    <location>
        <begin position="1"/>
        <end position="46"/>
    </location>
</feature>
<organism evidence="2 3">
    <name type="scientific">Haematobacter genomosp. 1</name>
    <dbReference type="NCBI Taxonomy" id="366618"/>
    <lineage>
        <taxon>Bacteria</taxon>
        <taxon>Pseudomonadati</taxon>
        <taxon>Pseudomonadota</taxon>
        <taxon>Alphaproteobacteria</taxon>
        <taxon>Rhodobacterales</taxon>
        <taxon>Paracoccaceae</taxon>
        <taxon>Haematobacter</taxon>
    </lineage>
</organism>
<dbReference type="InterPro" id="IPR019626">
    <property type="entry name" value="Stress-induced_KGG_rpt"/>
</dbReference>
<dbReference type="Pfam" id="PF10685">
    <property type="entry name" value="KGG"/>
    <property type="match status" value="1"/>
</dbReference>
<dbReference type="AlphaFoldDB" id="A0A212ADH1"/>
<dbReference type="EMBL" id="NIPW01000010">
    <property type="protein sequence ID" value="OWJ79050.1"/>
    <property type="molecule type" value="Genomic_DNA"/>
</dbReference>
<evidence type="ECO:0000256" key="1">
    <source>
        <dbReference type="SAM" id="MobiDB-lite"/>
    </source>
</evidence>